<keyword evidence="1" id="KW-0812">Transmembrane</keyword>
<evidence type="ECO:0000313" key="2">
    <source>
        <dbReference type="EMBL" id="ODS24405.1"/>
    </source>
</evidence>
<comment type="caution">
    <text evidence="2">The sequence shown here is derived from an EMBL/GenBank/DDBJ whole genome shotgun (WGS) entry which is preliminary data.</text>
</comment>
<accession>A0A1D2QS35</accession>
<sequence length="102" mass="11573">MIAINNGVIFLALIFLSFLLLIFLFAKLWKSTATKSGKWGINFNNMKQWGNDGVLNNVECPNCGNQLDTFRKPKNLTEILWGGWTCDECGTSVDKWGNERNK</sequence>
<feature type="transmembrane region" description="Helical" evidence="1">
    <location>
        <begin position="6"/>
        <end position="26"/>
    </location>
</feature>
<evidence type="ECO:0000256" key="1">
    <source>
        <dbReference type="SAM" id="Phobius"/>
    </source>
</evidence>
<dbReference type="AlphaFoldDB" id="A0A1D2QS35"/>
<organism evidence="2 3">
    <name type="scientific">Candidatus Endobugula sertula</name>
    <name type="common">Bugula neritina bacterial symbiont</name>
    <dbReference type="NCBI Taxonomy" id="62101"/>
    <lineage>
        <taxon>Bacteria</taxon>
        <taxon>Pseudomonadati</taxon>
        <taxon>Pseudomonadota</taxon>
        <taxon>Gammaproteobacteria</taxon>
        <taxon>Cellvibrionales</taxon>
        <taxon>Cellvibrionaceae</taxon>
        <taxon>Candidatus Endobugula</taxon>
    </lineage>
</organism>
<reference evidence="2 3" key="1">
    <citation type="journal article" date="2016" name="Appl. Environ. Microbiol.">
        <title>Lack of Overt Genome Reduction in the Bryostatin-Producing Bryozoan Symbiont "Candidatus Endobugula sertula".</title>
        <authorList>
            <person name="Miller I.J."/>
            <person name="Vanee N."/>
            <person name="Fong S.S."/>
            <person name="Lim-Fong G.E."/>
            <person name="Kwan J.C."/>
        </authorList>
    </citation>
    <scope>NUCLEOTIDE SEQUENCE [LARGE SCALE GENOMIC DNA]</scope>
    <source>
        <strain evidence="2">AB1-4</strain>
    </source>
</reference>
<keyword evidence="1" id="KW-0472">Membrane</keyword>
<gene>
    <name evidence="2" type="ORF">AB835_03650</name>
</gene>
<evidence type="ECO:0000313" key="3">
    <source>
        <dbReference type="Proteomes" id="UP000242502"/>
    </source>
</evidence>
<protein>
    <submittedName>
        <fullName evidence="2">Uncharacterized protein</fullName>
    </submittedName>
</protein>
<keyword evidence="1" id="KW-1133">Transmembrane helix</keyword>
<dbReference type="Proteomes" id="UP000242502">
    <property type="component" value="Unassembled WGS sequence"/>
</dbReference>
<name>A0A1D2QS35_9GAMM</name>
<proteinExistence type="predicted"/>
<dbReference type="STRING" id="62101.AB835_03650"/>
<dbReference type="EMBL" id="MDLC01000009">
    <property type="protein sequence ID" value="ODS24405.1"/>
    <property type="molecule type" value="Genomic_DNA"/>
</dbReference>